<dbReference type="Pfam" id="PF13302">
    <property type="entry name" value="Acetyltransf_3"/>
    <property type="match status" value="1"/>
</dbReference>
<dbReference type="AlphaFoldDB" id="A0A371JTI0"/>
<protein>
    <submittedName>
        <fullName evidence="2">N-acetyltransferase</fullName>
    </submittedName>
</protein>
<evidence type="ECO:0000313" key="3">
    <source>
        <dbReference type="Proteomes" id="UP000261828"/>
    </source>
</evidence>
<dbReference type="EMBL" id="QTJX01000001">
    <property type="protein sequence ID" value="RDY61069.1"/>
    <property type="molecule type" value="Genomic_DNA"/>
</dbReference>
<dbReference type="OrthoDB" id="9798081at2"/>
<dbReference type="InterPro" id="IPR051531">
    <property type="entry name" value="N-acetyltransferase"/>
</dbReference>
<sequence length="174" mass="19609">MKEVLKTERLLVAEAVVEDAKFFKSLLNSPTWLKFIGDRGVKTERQAVAYITSNLIRSYKENGYGLYKICLKQSLEPIGVCGFLKRTYLESPDIGFALLPQFEGQGFMYEASKAMIHYGVNHLKINPILGITTSENQRSQRLLEKLGFNGSGTIKPAGSREELLLYTNKKSHSK</sequence>
<dbReference type="InterPro" id="IPR016181">
    <property type="entry name" value="Acyl_CoA_acyltransferase"/>
</dbReference>
<keyword evidence="3" id="KW-1185">Reference proteome</keyword>
<dbReference type="Proteomes" id="UP000261828">
    <property type="component" value="Unassembled WGS sequence"/>
</dbReference>
<dbReference type="Gene3D" id="3.40.630.30">
    <property type="match status" value="1"/>
</dbReference>
<dbReference type="InterPro" id="IPR000182">
    <property type="entry name" value="GNAT_dom"/>
</dbReference>
<comment type="caution">
    <text evidence="2">The sequence shown here is derived from an EMBL/GenBank/DDBJ whole genome shotgun (WGS) entry which is preliminary data.</text>
</comment>
<dbReference type="PANTHER" id="PTHR43792:SF1">
    <property type="entry name" value="N-ACETYLTRANSFERASE DOMAIN-CONTAINING PROTEIN"/>
    <property type="match status" value="1"/>
</dbReference>
<organism evidence="2 3">
    <name type="scientific">Flagellimonas nanhaiensis</name>
    <dbReference type="NCBI Taxonomy" id="2292706"/>
    <lineage>
        <taxon>Bacteria</taxon>
        <taxon>Pseudomonadati</taxon>
        <taxon>Bacteroidota</taxon>
        <taxon>Flavobacteriia</taxon>
        <taxon>Flavobacteriales</taxon>
        <taxon>Flavobacteriaceae</taxon>
        <taxon>Flagellimonas</taxon>
    </lineage>
</organism>
<evidence type="ECO:0000313" key="2">
    <source>
        <dbReference type="EMBL" id="RDY61069.1"/>
    </source>
</evidence>
<dbReference type="GO" id="GO:0016747">
    <property type="term" value="F:acyltransferase activity, transferring groups other than amino-acyl groups"/>
    <property type="evidence" value="ECO:0007669"/>
    <property type="project" value="InterPro"/>
</dbReference>
<dbReference type="SUPFAM" id="SSF55729">
    <property type="entry name" value="Acyl-CoA N-acyltransferases (Nat)"/>
    <property type="match status" value="1"/>
</dbReference>
<dbReference type="RefSeq" id="WP_116182952.1">
    <property type="nucleotide sequence ID" value="NZ_QTJX01000001.1"/>
</dbReference>
<feature type="domain" description="N-acetyltransferase" evidence="1">
    <location>
        <begin position="9"/>
        <end position="149"/>
    </location>
</feature>
<name>A0A371JTI0_9FLAO</name>
<reference evidence="2 3" key="1">
    <citation type="submission" date="2018-08" db="EMBL/GenBank/DDBJ databases">
        <title>Muricauda nanhaiensis sp. nov., isolated from seawater of the South China Sea.</title>
        <authorList>
            <person name="Dang Y."/>
        </authorList>
    </citation>
    <scope>NUCLEOTIDE SEQUENCE [LARGE SCALE GENOMIC DNA]</scope>
    <source>
        <strain evidence="2 3">SM1704</strain>
    </source>
</reference>
<gene>
    <name evidence="2" type="ORF">DX873_02540</name>
</gene>
<evidence type="ECO:0000259" key="1">
    <source>
        <dbReference type="Pfam" id="PF13302"/>
    </source>
</evidence>
<keyword evidence="2" id="KW-0808">Transferase</keyword>
<dbReference type="PANTHER" id="PTHR43792">
    <property type="entry name" value="GNAT FAMILY, PUTATIVE (AFU_ORTHOLOGUE AFUA_3G00765)-RELATED-RELATED"/>
    <property type="match status" value="1"/>
</dbReference>
<proteinExistence type="predicted"/>
<accession>A0A371JTI0</accession>